<dbReference type="RefSeq" id="WP_097645839.1">
    <property type="nucleotide sequence ID" value="NZ_NQWI01000159.1"/>
</dbReference>
<dbReference type="PROSITE" id="PS51318">
    <property type="entry name" value="TAT"/>
    <property type="match status" value="1"/>
</dbReference>
<dbReference type="InterPro" id="IPR006311">
    <property type="entry name" value="TAT_signal"/>
</dbReference>
<evidence type="ECO:0008006" key="3">
    <source>
        <dbReference type="Google" id="ProtNLM"/>
    </source>
</evidence>
<reference evidence="2" key="1">
    <citation type="submission" date="2017-08" db="EMBL/GenBank/DDBJ databases">
        <authorList>
            <person name="Grouzdev D.S."/>
            <person name="Gaisin V.A."/>
            <person name="Rysina M.S."/>
            <person name="Gorlenko V.M."/>
        </authorList>
    </citation>
    <scope>NUCLEOTIDE SEQUENCE [LARGE SCALE GENOMIC DNA]</scope>
    <source>
        <strain evidence="2">Kir15-3F</strain>
    </source>
</reference>
<dbReference type="GO" id="GO:0003824">
    <property type="term" value="F:catalytic activity"/>
    <property type="evidence" value="ECO:0007669"/>
    <property type="project" value="InterPro"/>
</dbReference>
<accession>A0A2A6RE43</accession>
<dbReference type="AlphaFoldDB" id="A0A2A6RE43"/>
<dbReference type="GO" id="GO:0046914">
    <property type="term" value="F:transition metal ion binding"/>
    <property type="evidence" value="ECO:0007669"/>
    <property type="project" value="InterPro"/>
</dbReference>
<dbReference type="InterPro" id="IPR022513">
    <property type="entry name" value="TOMM_pelo"/>
</dbReference>
<dbReference type="OrthoDB" id="516057at2"/>
<dbReference type="EMBL" id="NQWI01000159">
    <property type="protein sequence ID" value="PDW00971.1"/>
    <property type="molecule type" value="Genomic_DNA"/>
</dbReference>
<gene>
    <name evidence="1" type="ORF">CJ255_19940</name>
</gene>
<protein>
    <recommendedName>
        <fullName evidence="3">Nitrile hydratase alpha /Thiocyanate hydrolase gamma domain-containing protein</fullName>
    </recommendedName>
</protein>
<evidence type="ECO:0000313" key="2">
    <source>
        <dbReference type="Proteomes" id="UP000220527"/>
    </source>
</evidence>
<dbReference type="Proteomes" id="UP000220527">
    <property type="component" value="Unassembled WGS sequence"/>
</dbReference>
<dbReference type="NCBIfam" id="TIGR03793">
    <property type="entry name" value="leader_NHLP"/>
    <property type="match status" value="2"/>
</dbReference>
<sequence length="196" mass="21350">MSQTPEPTHDLNEAIVTRAWTDDTFREALLHDPKATLAATFGAELPPEVELKVVEETALTRYLVLPWQRPISRRTMLKTMGGLMAAIGLAGWFSLTTEVQAQAQRDPAFRQELLRDPKATLKQSYGTEVPDFVALQTLEETPTRRYLVLPFRSRVDADDLRDTELEAVAAGGRSSASVAGCGGGGSGGNAAVLRCH</sequence>
<dbReference type="SUPFAM" id="SSF56209">
    <property type="entry name" value="Nitrile hydratase alpha chain"/>
    <property type="match status" value="2"/>
</dbReference>
<dbReference type="InterPro" id="IPR036648">
    <property type="entry name" value="CN_Hdrase_a/SCN_Hdrase_g_sf"/>
</dbReference>
<name>A0A2A6RE43_9CHLR</name>
<keyword evidence="2" id="KW-1185">Reference proteome</keyword>
<proteinExistence type="predicted"/>
<dbReference type="Gene3D" id="3.90.330.10">
    <property type="entry name" value="Nitrile hydratase alpha /Thiocyanate hydrolase gamma"/>
    <property type="match status" value="2"/>
</dbReference>
<comment type="caution">
    <text evidence="1">The sequence shown here is derived from an EMBL/GenBank/DDBJ whole genome shotgun (WGS) entry which is preliminary data.</text>
</comment>
<organism evidence="1 2">
    <name type="scientific">Candidatus Viridilinea mediisalina</name>
    <dbReference type="NCBI Taxonomy" id="2024553"/>
    <lineage>
        <taxon>Bacteria</taxon>
        <taxon>Bacillati</taxon>
        <taxon>Chloroflexota</taxon>
        <taxon>Chloroflexia</taxon>
        <taxon>Chloroflexales</taxon>
        <taxon>Chloroflexineae</taxon>
        <taxon>Oscillochloridaceae</taxon>
        <taxon>Candidatus Viridilinea</taxon>
    </lineage>
</organism>
<evidence type="ECO:0000313" key="1">
    <source>
        <dbReference type="EMBL" id="PDW00971.1"/>
    </source>
</evidence>